<dbReference type="PANTHER" id="PTHR35042:SF1">
    <property type="entry name" value="DUF1772-DOMAIN-CONTAINING PROTEIN"/>
    <property type="match status" value="1"/>
</dbReference>
<feature type="transmembrane region" description="Helical" evidence="6">
    <location>
        <begin position="20"/>
        <end position="42"/>
    </location>
</feature>
<gene>
    <name evidence="7" type="ORF">TT172_LOCUS352</name>
</gene>
<evidence type="ECO:0000256" key="3">
    <source>
        <dbReference type="ARBA" id="ARBA00022989"/>
    </source>
</evidence>
<feature type="transmembrane region" description="Helical" evidence="6">
    <location>
        <begin position="54"/>
        <end position="76"/>
    </location>
</feature>
<comment type="similarity">
    <text evidence="5">Belongs to the anthrone oxygenase family.</text>
</comment>
<evidence type="ECO:0000256" key="4">
    <source>
        <dbReference type="ARBA" id="ARBA00023136"/>
    </source>
</evidence>
<evidence type="ECO:0000313" key="8">
    <source>
        <dbReference type="Proteomes" id="UP000289323"/>
    </source>
</evidence>
<dbReference type="AlphaFoldDB" id="A0A3S4C059"/>
<name>A0A3S4C059_9PEZI</name>
<protein>
    <submittedName>
        <fullName evidence="7">3d996d15-65c1-4aa9-9e83-3c199e82c516</fullName>
    </submittedName>
</protein>
<dbReference type="EMBL" id="OUUZ01000001">
    <property type="protein sequence ID" value="SPQ17933.1"/>
    <property type="molecule type" value="Genomic_DNA"/>
</dbReference>
<dbReference type="Proteomes" id="UP000289323">
    <property type="component" value="Unassembled WGS sequence"/>
</dbReference>
<evidence type="ECO:0000313" key="7">
    <source>
        <dbReference type="EMBL" id="SPQ17933.1"/>
    </source>
</evidence>
<organism evidence="7 8">
    <name type="scientific">Thermothielavioides terrestris</name>
    <dbReference type="NCBI Taxonomy" id="2587410"/>
    <lineage>
        <taxon>Eukaryota</taxon>
        <taxon>Fungi</taxon>
        <taxon>Dikarya</taxon>
        <taxon>Ascomycota</taxon>
        <taxon>Pezizomycotina</taxon>
        <taxon>Sordariomycetes</taxon>
        <taxon>Sordariomycetidae</taxon>
        <taxon>Sordariales</taxon>
        <taxon>Chaetomiaceae</taxon>
        <taxon>Thermothielavioides</taxon>
    </lineage>
</organism>
<keyword evidence="2 6" id="KW-0812">Transmembrane</keyword>
<sequence>MTTLTPAPTTAVRLTQGAALFLSSFTTGISLSLSAVVVPCLLDDAPRDVMLAQWARVYALGARTMPFAAAATAAAYLWLGLRGVAGSPLGFRSRCYLAAGALTLSIVPYTFAAMRGLNARLLEMRRRATVTAGTPAEVSAEEQVKEEEEMSAKAAVDWWGVLNLGRTALLAGGAICGLVAVL</sequence>
<accession>A0A3S4C059</accession>
<evidence type="ECO:0000256" key="6">
    <source>
        <dbReference type="SAM" id="Phobius"/>
    </source>
</evidence>
<dbReference type="GO" id="GO:0016020">
    <property type="term" value="C:membrane"/>
    <property type="evidence" value="ECO:0007669"/>
    <property type="project" value="UniProtKB-SubCell"/>
</dbReference>
<dbReference type="PANTHER" id="PTHR35042">
    <property type="entry name" value="ANTHRONE OXYGENASE ENCC"/>
    <property type="match status" value="1"/>
</dbReference>
<dbReference type="InterPro" id="IPR013901">
    <property type="entry name" value="Anthrone_oxy"/>
</dbReference>
<feature type="transmembrane region" description="Helical" evidence="6">
    <location>
        <begin position="96"/>
        <end position="117"/>
    </location>
</feature>
<keyword evidence="4 6" id="KW-0472">Membrane</keyword>
<evidence type="ECO:0000256" key="2">
    <source>
        <dbReference type="ARBA" id="ARBA00022692"/>
    </source>
</evidence>
<comment type="subcellular location">
    <subcellularLocation>
        <location evidence="1">Membrane</location>
        <topology evidence="1">Multi-pass membrane protein</topology>
    </subcellularLocation>
</comment>
<dbReference type="Pfam" id="PF08592">
    <property type="entry name" value="Anthrone_oxy"/>
    <property type="match status" value="1"/>
</dbReference>
<evidence type="ECO:0000256" key="1">
    <source>
        <dbReference type="ARBA" id="ARBA00004141"/>
    </source>
</evidence>
<reference evidence="7 8" key="1">
    <citation type="submission" date="2018-04" db="EMBL/GenBank/DDBJ databases">
        <authorList>
            <person name="Huttner S."/>
            <person name="Dainat J."/>
        </authorList>
    </citation>
    <scope>NUCLEOTIDE SEQUENCE [LARGE SCALE GENOMIC DNA]</scope>
</reference>
<proteinExistence type="inferred from homology"/>
<keyword evidence="3 6" id="KW-1133">Transmembrane helix</keyword>
<evidence type="ECO:0000256" key="5">
    <source>
        <dbReference type="ARBA" id="ARBA00034313"/>
    </source>
</evidence>